<dbReference type="InterPro" id="IPR046981">
    <property type="entry name" value="G1P_cyt_trans"/>
</dbReference>
<evidence type="ECO:0000313" key="3">
    <source>
        <dbReference type="Proteomes" id="UP000293846"/>
    </source>
</evidence>
<keyword evidence="2" id="KW-0548">Nucleotidyltransferase</keyword>
<comment type="caution">
    <text evidence="2">The sequence shown here is derived from an EMBL/GenBank/DDBJ whole genome shotgun (WGS) entry which is preliminary data.</text>
</comment>
<dbReference type="EC" id="2.7.7.33" evidence="2"/>
<dbReference type="CDD" id="cd02524">
    <property type="entry name" value="G1P_cytidylyltransferase"/>
    <property type="match status" value="1"/>
</dbReference>
<evidence type="ECO:0000259" key="1">
    <source>
        <dbReference type="Pfam" id="PF00483"/>
    </source>
</evidence>
<dbReference type="Gene3D" id="3.90.550.10">
    <property type="entry name" value="Spore Coat Polysaccharide Biosynthesis Protein SpsA, Chain A"/>
    <property type="match status" value="1"/>
</dbReference>
<dbReference type="RefSeq" id="WP_131239537.1">
    <property type="nucleotide sequence ID" value="NZ_CP183326.1"/>
</dbReference>
<organism evidence="2 3">
    <name type="scientific">Cytobacillus praedii</name>
    <dbReference type="NCBI Taxonomy" id="1742358"/>
    <lineage>
        <taxon>Bacteria</taxon>
        <taxon>Bacillati</taxon>
        <taxon>Bacillota</taxon>
        <taxon>Bacilli</taxon>
        <taxon>Bacillales</taxon>
        <taxon>Bacillaceae</taxon>
        <taxon>Cytobacillus</taxon>
    </lineage>
</organism>
<dbReference type="InterPro" id="IPR029044">
    <property type="entry name" value="Nucleotide-diphossugar_trans"/>
</dbReference>
<dbReference type="GO" id="GO:0047343">
    <property type="term" value="F:glucose-1-phosphate cytidylyltransferase activity"/>
    <property type="evidence" value="ECO:0007669"/>
    <property type="project" value="UniProtKB-EC"/>
</dbReference>
<keyword evidence="2" id="KW-0808">Transferase</keyword>
<dbReference type="GO" id="GO:0009243">
    <property type="term" value="P:O antigen biosynthetic process"/>
    <property type="evidence" value="ECO:0007669"/>
    <property type="project" value="InterPro"/>
</dbReference>
<accession>A0A4R1ALP5</accession>
<dbReference type="Proteomes" id="UP000293846">
    <property type="component" value="Unassembled WGS sequence"/>
</dbReference>
<dbReference type="InterPro" id="IPR013446">
    <property type="entry name" value="G1P_cyt_trans-like"/>
</dbReference>
<proteinExistence type="predicted"/>
<dbReference type="PANTHER" id="PTHR47183">
    <property type="entry name" value="GLUCOSE-1-PHOSPHATE CYTIDYLYLTRANSFERASE-RELATED"/>
    <property type="match status" value="1"/>
</dbReference>
<dbReference type="SUPFAM" id="SSF53448">
    <property type="entry name" value="Nucleotide-diphospho-sugar transferases"/>
    <property type="match status" value="1"/>
</dbReference>
<evidence type="ECO:0000313" key="2">
    <source>
        <dbReference type="EMBL" id="TCJ00517.1"/>
    </source>
</evidence>
<sequence>MQVVILAGGYGTRISEETHLKPKPMIEIGGKPLLWHIMKIYSHYGINDFIICLGYKGYVIKEYFSNYFLHMSDITFDMSKSETIIHQNKAEPWKITLVDTGQETLTGGRIKRVKDYIKDQTFCLTYGDGLSNINISELIKFHNKHEKHATVSAVQPPGRFGEIILQNDQVSGFNEKPKGDGNWVNGGFFVLDSAVFNYISDDKTVWEREPLERLAKENQLAAFQHIGFWQPMDTLRDRMKLEDMWSKDKAPWRVWQ</sequence>
<dbReference type="PANTHER" id="PTHR47183:SF1">
    <property type="entry name" value="GLUCOSE-1-PHOSPHATE CYTIDYLYLTRANSFERASE"/>
    <property type="match status" value="1"/>
</dbReference>
<gene>
    <name evidence="2" type="primary">rfbF</name>
    <name evidence="2" type="ORF">E0Y62_26530</name>
</gene>
<dbReference type="STRING" id="1742358.GCA_001439605_02978"/>
<dbReference type="OrthoDB" id="9801899at2"/>
<keyword evidence="3" id="KW-1185">Reference proteome</keyword>
<feature type="domain" description="Nucleotidyl transferase" evidence="1">
    <location>
        <begin position="3"/>
        <end position="210"/>
    </location>
</feature>
<dbReference type="AlphaFoldDB" id="A0A4R1ALP5"/>
<dbReference type="EMBL" id="SJTH01000103">
    <property type="protein sequence ID" value="TCJ00517.1"/>
    <property type="molecule type" value="Genomic_DNA"/>
</dbReference>
<dbReference type="Pfam" id="PF00483">
    <property type="entry name" value="NTP_transferase"/>
    <property type="match status" value="1"/>
</dbReference>
<dbReference type="InterPro" id="IPR005835">
    <property type="entry name" value="NTP_transferase_dom"/>
</dbReference>
<dbReference type="NCBIfam" id="TIGR02623">
    <property type="entry name" value="G1P_cyt_trans"/>
    <property type="match status" value="1"/>
</dbReference>
<name>A0A4R1ALP5_9BACI</name>
<reference evidence="2 3" key="1">
    <citation type="submission" date="2019-03" db="EMBL/GenBank/DDBJ databases">
        <authorList>
            <person name="Jensen L."/>
            <person name="Storgaard J."/>
            <person name="Sulaj E."/>
            <person name="Schramm A."/>
            <person name="Marshall I.P.G."/>
        </authorList>
    </citation>
    <scope>NUCLEOTIDE SEQUENCE [LARGE SCALE GENOMIC DNA]</scope>
    <source>
        <strain evidence="2 3">2017H2G3</strain>
    </source>
</reference>
<protein>
    <submittedName>
        <fullName evidence="2">Glucose-1-phosphate cytidylyltransferase</fullName>
        <ecNumber evidence="2">2.7.7.33</ecNumber>
    </submittedName>
</protein>